<name>A0ACC2UVG7_9FUNG</name>
<evidence type="ECO:0000313" key="2">
    <source>
        <dbReference type="Proteomes" id="UP001165960"/>
    </source>
</evidence>
<sequence length="68" mass="7418">MGMVSGPIGTLVTVLNPFTAIHLLDGMFPSGWVPETLTVQLLRVELSKILDPNGLILNERINYVSIPD</sequence>
<keyword evidence="2" id="KW-1185">Reference proteome</keyword>
<accession>A0ACC2UVG7</accession>
<organism evidence="1 2">
    <name type="scientific">Entomophthora muscae</name>
    <dbReference type="NCBI Taxonomy" id="34485"/>
    <lineage>
        <taxon>Eukaryota</taxon>
        <taxon>Fungi</taxon>
        <taxon>Fungi incertae sedis</taxon>
        <taxon>Zoopagomycota</taxon>
        <taxon>Entomophthoromycotina</taxon>
        <taxon>Entomophthoromycetes</taxon>
        <taxon>Entomophthorales</taxon>
        <taxon>Entomophthoraceae</taxon>
        <taxon>Entomophthora</taxon>
    </lineage>
</organism>
<proteinExistence type="predicted"/>
<comment type="caution">
    <text evidence="1">The sequence shown here is derived from an EMBL/GenBank/DDBJ whole genome shotgun (WGS) entry which is preliminary data.</text>
</comment>
<dbReference type="EMBL" id="QTSX02000001">
    <property type="protein sequence ID" value="KAJ9090616.1"/>
    <property type="molecule type" value="Genomic_DNA"/>
</dbReference>
<protein>
    <submittedName>
        <fullName evidence="1">Uncharacterized protein</fullName>
    </submittedName>
</protein>
<evidence type="ECO:0000313" key="1">
    <source>
        <dbReference type="EMBL" id="KAJ9090616.1"/>
    </source>
</evidence>
<gene>
    <name evidence="1" type="ORF">DSO57_1000467</name>
</gene>
<reference evidence="1" key="1">
    <citation type="submission" date="2022-04" db="EMBL/GenBank/DDBJ databases">
        <title>Genome of the entomopathogenic fungus Entomophthora muscae.</title>
        <authorList>
            <person name="Elya C."/>
            <person name="Lovett B.R."/>
            <person name="Lee E."/>
            <person name="Macias A.M."/>
            <person name="Hajek A.E."/>
            <person name="De Bivort B.L."/>
            <person name="Kasson M.T."/>
            <person name="De Fine Licht H.H."/>
            <person name="Stajich J.E."/>
        </authorList>
    </citation>
    <scope>NUCLEOTIDE SEQUENCE</scope>
    <source>
        <strain evidence="1">Berkeley</strain>
    </source>
</reference>
<dbReference type="Proteomes" id="UP001165960">
    <property type="component" value="Unassembled WGS sequence"/>
</dbReference>